<dbReference type="SMART" id="SM00478">
    <property type="entry name" value="ENDO3c"/>
    <property type="match status" value="1"/>
</dbReference>
<dbReference type="InterPro" id="IPR012904">
    <property type="entry name" value="OGG_N"/>
</dbReference>
<dbReference type="GO" id="GO:0034039">
    <property type="term" value="F:8-oxo-7,8-dihydroguanine DNA N-glycosylase activity"/>
    <property type="evidence" value="ECO:0007669"/>
    <property type="project" value="TreeGrafter"/>
</dbReference>
<comment type="caution">
    <text evidence="7">The sequence shown here is derived from an EMBL/GenBank/DDBJ whole genome shotgun (WGS) entry which is preliminary data.</text>
</comment>
<dbReference type="InterPro" id="IPR003265">
    <property type="entry name" value="HhH-GPD_domain"/>
</dbReference>
<keyword evidence="2" id="KW-0378">Hydrolase</keyword>
<dbReference type="AlphaFoldDB" id="A0A8J5QS50"/>
<dbReference type="InterPro" id="IPR052054">
    <property type="entry name" value="Oxidative_DNA_repair_enzyme"/>
</dbReference>
<keyword evidence="4" id="KW-0456">Lyase</keyword>
<evidence type="ECO:0000256" key="4">
    <source>
        <dbReference type="ARBA" id="ARBA00023239"/>
    </source>
</evidence>
<reference evidence="7" key="2">
    <citation type="submission" date="2021-04" db="EMBL/GenBank/DDBJ databases">
        <title>Genome-wide patterns of bracovirus chromosomal integration into multiple host tissues during parasitism.</title>
        <authorList>
            <person name="Chebbi M.A.C."/>
        </authorList>
    </citation>
    <scope>NUCLEOTIDE SEQUENCE</scope>
    <source>
        <tissue evidence="7">Whole body</tissue>
    </source>
</reference>
<evidence type="ECO:0000259" key="6">
    <source>
        <dbReference type="SMART" id="SM00478"/>
    </source>
</evidence>
<dbReference type="Proteomes" id="UP000729913">
    <property type="component" value="Unassembled WGS sequence"/>
</dbReference>
<sequence>MSMAKFDKLKNITGKIVCDKSELNLGITLQGGQSFRWKEIENGEKYRGIFAGELWTLHQDDQYIYYKTHGSKLKNSIDCENELFKYFNLHISLKDNLKIWSENDENFKNFTNIVEGVRILNQDMVENIFSFICSANNNIIRITGMIDKMCRHFGNKICKLNKEFYYDFPTIESLAQDNVQSVLSKEGFGYRAPYIHKTAKKLVELGGRKWLESLHKDQGTEYESVRQTIQVLQGVGPKVADCICLMSLGHLESIPVDTHIYQVAREFYLPDLKEVSSVTPTMYQEISRHLRTKWGPLAGWAQAVVFCTRIKSNPIKKKKKDDVDTSRKKLKKT</sequence>
<evidence type="ECO:0000256" key="3">
    <source>
        <dbReference type="ARBA" id="ARBA00023204"/>
    </source>
</evidence>
<gene>
    <name evidence="7" type="ORF">G9C98_001838</name>
</gene>
<organism evidence="7 8">
    <name type="scientific">Cotesia typhae</name>
    <dbReference type="NCBI Taxonomy" id="2053667"/>
    <lineage>
        <taxon>Eukaryota</taxon>
        <taxon>Metazoa</taxon>
        <taxon>Ecdysozoa</taxon>
        <taxon>Arthropoda</taxon>
        <taxon>Hexapoda</taxon>
        <taxon>Insecta</taxon>
        <taxon>Pterygota</taxon>
        <taxon>Neoptera</taxon>
        <taxon>Endopterygota</taxon>
        <taxon>Hymenoptera</taxon>
        <taxon>Apocrita</taxon>
        <taxon>Ichneumonoidea</taxon>
        <taxon>Braconidae</taxon>
        <taxon>Microgastrinae</taxon>
        <taxon>Cotesia</taxon>
    </lineage>
</organism>
<dbReference type="GO" id="GO:0006285">
    <property type="term" value="P:base-excision repair, AP site formation"/>
    <property type="evidence" value="ECO:0007669"/>
    <property type="project" value="TreeGrafter"/>
</dbReference>
<feature type="domain" description="HhH-GPD" evidence="6">
    <location>
        <begin position="133"/>
        <end position="310"/>
    </location>
</feature>
<evidence type="ECO:0000256" key="1">
    <source>
        <dbReference type="ARBA" id="ARBA00022763"/>
    </source>
</evidence>
<evidence type="ECO:0000313" key="8">
    <source>
        <dbReference type="Proteomes" id="UP000729913"/>
    </source>
</evidence>
<keyword evidence="1" id="KW-0227">DNA damage</keyword>
<proteinExistence type="predicted"/>
<accession>A0A8J5QS50</accession>
<protein>
    <recommendedName>
        <fullName evidence="6">HhH-GPD domain-containing protein</fullName>
    </recommendedName>
</protein>
<dbReference type="EMBL" id="JAAOIC020000019">
    <property type="protein sequence ID" value="KAG8040850.1"/>
    <property type="molecule type" value="Genomic_DNA"/>
</dbReference>
<dbReference type="PANTHER" id="PTHR10242">
    <property type="entry name" value="8-OXOGUANINE DNA GLYCOSYLASE"/>
    <property type="match status" value="1"/>
</dbReference>
<evidence type="ECO:0000256" key="2">
    <source>
        <dbReference type="ARBA" id="ARBA00022801"/>
    </source>
</evidence>
<evidence type="ECO:0000256" key="5">
    <source>
        <dbReference type="ARBA" id="ARBA00023295"/>
    </source>
</evidence>
<dbReference type="CDD" id="cd00056">
    <property type="entry name" value="ENDO3c"/>
    <property type="match status" value="1"/>
</dbReference>
<dbReference type="Pfam" id="PF07934">
    <property type="entry name" value="OGG_N"/>
    <property type="match status" value="1"/>
</dbReference>
<keyword evidence="3" id="KW-0234">DNA repair</keyword>
<dbReference type="PANTHER" id="PTHR10242:SF2">
    <property type="entry name" value="N-GLYCOSYLASE_DNA LYASE"/>
    <property type="match status" value="1"/>
</dbReference>
<dbReference type="GO" id="GO:0006289">
    <property type="term" value="P:nucleotide-excision repair"/>
    <property type="evidence" value="ECO:0007669"/>
    <property type="project" value="InterPro"/>
</dbReference>
<reference evidence="7" key="1">
    <citation type="submission" date="2020-03" db="EMBL/GenBank/DDBJ databases">
        <authorList>
            <person name="Chebbi M.A."/>
            <person name="Drezen J.M."/>
        </authorList>
    </citation>
    <scope>NUCLEOTIDE SEQUENCE</scope>
    <source>
        <tissue evidence="7">Whole body</tissue>
    </source>
</reference>
<dbReference type="OrthoDB" id="238681at2759"/>
<keyword evidence="8" id="KW-1185">Reference proteome</keyword>
<evidence type="ECO:0000313" key="7">
    <source>
        <dbReference type="EMBL" id="KAG8040850.1"/>
    </source>
</evidence>
<dbReference type="Pfam" id="PF00730">
    <property type="entry name" value="HhH-GPD"/>
    <property type="match status" value="1"/>
</dbReference>
<dbReference type="GO" id="GO:0016829">
    <property type="term" value="F:lyase activity"/>
    <property type="evidence" value="ECO:0007669"/>
    <property type="project" value="UniProtKB-KW"/>
</dbReference>
<name>A0A8J5QS50_9HYME</name>
<dbReference type="GO" id="GO:0005634">
    <property type="term" value="C:nucleus"/>
    <property type="evidence" value="ECO:0007669"/>
    <property type="project" value="TreeGrafter"/>
</dbReference>
<keyword evidence="5" id="KW-0326">Glycosidase</keyword>
<dbReference type="GO" id="GO:0003684">
    <property type="term" value="F:damaged DNA binding"/>
    <property type="evidence" value="ECO:0007669"/>
    <property type="project" value="InterPro"/>
</dbReference>